<dbReference type="InterPro" id="IPR045093">
    <property type="entry name" value="Cullin"/>
</dbReference>
<feature type="domain" description="Cullin N-terminal" evidence="3">
    <location>
        <begin position="106"/>
        <end position="344"/>
    </location>
</feature>
<evidence type="ECO:0000256" key="1">
    <source>
        <dbReference type="ARBA" id="ARBA00006019"/>
    </source>
</evidence>
<feature type="compositionally biased region" description="Basic and acidic residues" evidence="2">
    <location>
        <begin position="47"/>
        <end position="60"/>
    </location>
</feature>
<dbReference type="GO" id="GO:0031625">
    <property type="term" value="F:ubiquitin protein ligase binding"/>
    <property type="evidence" value="ECO:0007669"/>
    <property type="project" value="InterPro"/>
</dbReference>
<evidence type="ECO:0000259" key="3">
    <source>
        <dbReference type="Pfam" id="PF00888"/>
    </source>
</evidence>
<dbReference type="PANTHER" id="PTHR11932">
    <property type="entry name" value="CULLIN"/>
    <property type="match status" value="1"/>
</dbReference>
<dbReference type="EMBL" id="GDJX01013238">
    <property type="protein sequence ID" value="JAT54698.1"/>
    <property type="molecule type" value="Transcribed_RNA"/>
</dbReference>
<evidence type="ECO:0000256" key="2">
    <source>
        <dbReference type="SAM" id="MobiDB-lite"/>
    </source>
</evidence>
<dbReference type="SUPFAM" id="SSF74788">
    <property type="entry name" value="Cullin repeat-like"/>
    <property type="match status" value="1"/>
</dbReference>
<reference evidence="4" key="1">
    <citation type="submission" date="2015-07" db="EMBL/GenBank/DDBJ databases">
        <title>Transcriptome Assembly of Anthurium amnicola.</title>
        <authorList>
            <person name="Suzuki J."/>
        </authorList>
    </citation>
    <scope>NUCLEOTIDE SEQUENCE</scope>
</reference>
<gene>
    <name evidence="4" type="primary">CUL1_13</name>
    <name evidence="4" type="ORF">g.98801</name>
</gene>
<name>A0A1D1YJ81_9ARAE</name>
<evidence type="ECO:0000313" key="4">
    <source>
        <dbReference type="EMBL" id="JAT54698.1"/>
    </source>
</evidence>
<feature type="non-terminal residue" evidence="4">
    <location>
        <position position="1"/>
    </location>
</feature>
<comment type="similarity">
    <text evidence="1">Belongs to the cullin family.</text>
</comment>
<dbReference type="GO" id="GO:0006511">
    <property type="term" value="P:ubiquitin-dependent protein catabolic process"/>
    <property type="evidence" value="ECO:0007669"/>
    <property type="project" value="InterPro"/>
</dbReference>
<proteinExistence type="inferred from homology"/>
<dbReference type="Gene3D" id="1.20.1310.10">
    <property type="entry name" value="Cullin Repeats"/>
    <property type="match status" value="2"/>
</dbReference>
<dbReference type="AlphaFoldDB" id="A0A1D1YJ81"/>
<dbReference type="InterPro" id="IPR001373">
    <property type="entry name" value="Cullin_N"/>
</dbReference>
<dbReference type="FunFam" id="1.20.1310.10:FF:000001">
    <property type="entry name" value="Cullin 3"/>
    <property type="match status" value="1"/>
</dbReference>
<accession>A0A1D1YJ81</accession>
<protein>
    <submittedName>
        <fullName evidence="4">Cullin-1</fullName>
    </submittedName>
</protein>
<sequence>GPRVPLLGRERHRRDDGQRTINTRPALLRPYTAHRSSRKARSGRGLAGERRGRKREEERGAVGVGKAAGMPAAGIEWNQGWPRIEALIGRMISTLEAGTPLHFTPDDYLSIYRLVYDMCVQHRPCEYSGALYDRYQKTIEGYALSCVLPTLSDKHGEILLGEFVRKWSIHRELVRWLSRFFEYLDRYYLVKKKLPALTVTGQLIFLEAVYEKVKHQVGVAALSMIHQEREGNLIDGALLKNVLDIYVSMGAGSMKFYEQDFEMPMLSNTALYYSQKAAKWILADSFTDYMHKANECVKQEEDRALKYFQSRSKQKLLESVYHELFVVHARLLEEKRLTESLSSHIIEVEINQSLVQRYERLNL</sequence>
<organism evidence="4">
    <name type="scientific">Anthurium amnicola</name>
    <dbReference type="NCBI Taxonomy" id="1678845"/>
    <lineage>
        <taxon>Eukaryota</taxon>
        <taxon>Viridiplantae</taxon>
        <taxon>Streptophyta</taxon>
        <taxon>Embryophyta</taxon>
        <taxon>Tracheophyta</taxon>
        <taxon>Spermatophyta</taxon>
        <taxon>Magnoliopsida</taxon>
        <taxon>Liliopsida</taxon>
        <taxon>Araceae</taxon>
        <taxon>Pothoideae</taxon>
        <taxon>Potheae</taxon>
        <taxon>Anthurium</taxon>
    </lineage>
</organism>
<dbReference type="InterPro" id="IPR016159">
    <property type="entry name" value="Cullin_repeat-like_dom_sf"/>
</dbReference>
<dbReference type="Pfam" id="PF00888">
    <property type="entry name" value="Cullin"/>
    <property type="match status" value="1"/>
</dbReference>
<feature type="region of interest" description="Disordered" evidence="2">
    <location>
        <begin position="1"/>
        <end position="65"/>
    </location>
</feature>